<dbReference type="Proteomes" id="UP000523007">
    <property type="component" value="Unassembled WGS sequence"/>
</dbReference>
<dbReference type="AlphaFoldDB" id="A0A7W7RGY1"/>
<gene>
    <name evidence="1" type="ORF">F4561_002061</name>
</gene>
<dbReference type="EMBL" id="JACHJT010000001">
    <property type="protein sequence ID" value="MBB4931241.1"/>
    <property type="molecule type" value="Genomic_DNA"/>
</dbReference>
<comment type="caution">
    <text evidence="1">The sequence shown here is derived from an EMBL/GenBank/DDBJ whole genome shotgun (WGS) entry which is preliminary data.</text>
</comment>
<evidence type="ECO:0008006" key="3">
    <source>
        <dbReference type="Google" id="ProtNLM"/>
    </source>
</evidence>
<organism evidence="1 2">
    <name type="scientific">Lipingzhangella halophila</name>
    <dbReference type="NCBI Taxonomy" id="1783352"/>
    <lineage>
        <taxon>Bacteria</taxon>
        <taxon>Bacillati</taxon>
        <taxon>Actinomycetota</taxon>
        <taxon>Actinomycetes</taxon>
        <taxon>Streptosporangiales</taxon>
        <taxon>Nocardiopsidaceae</taxon>
        <taxon>Lipingzhangella</taxon>
    </lineage>
</organism>
<reference evidence="1 2" key="1">
    <citation type="submission" date="2020-08" db="EMBL/GenBank/DDBJ databases">
        <title>Sequencing the genomes of 1000 actinobacteria strains.</title>
        <authorList>
            <person name="Klenk H.-P."/>
        </authorList>
    </citation>
    <scope>NUCLEOTIDE SEQUENCE [LARGE SCALE GENOMIC DNA]</scope>
    <source>
        <strain evidence="1 2">DSM 102030</strain>
    </source>
</reference>
<evidence type="ECO:0000313" key="1">
    <source>
        <dbReference type="EMBL" id="MBB4931241.1"/>
    </source>
</evidence>
<accession>A0A7W7RGY1</accession>
<sequence length="91" mass="10467">MTKLSDLSFSEVVNDFKVAPTFVLNCRAGKLTSFTLSEVEQLFDEAEGKIGDQVRLLERLGFLERVVEQRGTQTRSAFRIPQLYTRCWDYA</sequence>
<proteinExistence type="predicted"/>
<keyword evidence="2" id="KW-1185">Reference proteome</keyword>
<protein>
    <recommendedName>
        <fullName evidence="3">ArsR family transcriptional regulator</fullName>
    </recommendedName>
</protein>
<name>A0A7W7RGY1_9ACTN</name>
<evidence type="ECO:0000313" key="2">
    <source>
        <dbReference type="Proteomes" id="UP000523007"/>
    </source>
</evidence>
<dbReference type="RefSeq" id="WP_184577160.1">
    <property type="nucleotide sequence ID" value="NZ_JACHJT010000001.1"/>
</dbReference>